<organism evidence="1 2">
    <name type="scientific">Ovis ammon polii x Ovis aries</name>
    <dbReference type="NCBI Taxonomy" id="2918886"/>
    <lineage>
        <taxon>Eukaryota</taxon>
        <taxon>Metazoa</taxon>
        <taxon>Chordata</taxon>
        <taxon>Craniata</taxon>
        <taxon>Vertebrata</taxon>
        <taxon>Euteleostomi</taxon>
        <taxon>Mammalia</taxon>
        <taxon>Eutheria</taxon>
        <taxon>Laurasiatheria</taxon>
        <taxon>Artiodactyla</taxon>
        <taxon>Ruminantia</taxon>
        <taxon>Pecora</taxon>
        <taxon>Bovidae</taxon>
        <taxon>Caprinae</taxon>
        <taxon>Ovis</taxon>
    </lineage>
</organism>
<name>A0ACB9V892_9CETA</name>
<dbReference type="Proteomes" id="UP001057279">
    <property type="component" value="Linkage Group LG03"/>
</dbReference>
<proteinExistence type="predicted"/>
<reference evidence="1" key="1">
    <citation type="submission" date="2022-03" db="EMBL/GenBank/DDBJ databases">
        <title>Genomic analyses of argali, domestic sheep and their hybrids provide insights into chromosomal evolution, heterosis and genetic basis of agronomic traits.</title>
        <authorList>
            <person name="Li M."/>
        </authorList>
    </citation>
    <scope>NUCLEOTIDE SEQUENCE</scope>
    <source>
        <strain evidence="1">F1 hybrid</strain>
    </source>
</reference>
<protein>
    <submittedName>
        <fullName evidence="1">Uncharacterized protein</fullName>
    </submittedName>
</protein>
<comment type="caution">
    <text evidence="1">The sequence shown here is derived from an EMBL/GenBank/DDBJ whole genome shotgun (WGS) entry which is preliminary data.</text>
</comment>
<gene>
    <name evidence="1" type="ORF">MJG53_003825</name>
</gene>
<sequence>MSDISASVSVRALRFQSGGIKMRKYSITSEIIRKAVSGTGDKFGKDSEVLFSSPTCGGCLSDVTSTRVTGMDAVHTVLVKERWRLWSTQHGEDVSQSGLAVRCSPCLRWLLGLQKAGSGACPSLCLKNQNNIKSRKKDWSLLITLTKCLVCIRYALSVTAAVVTIAVIIIIIIAYLGCDQKPADATNTTTLTIVLAATVPKGSSHFTTQSLGVYEHSPLRPSACTVPPLVEYDYPGLSPSKEAAHASIGKGKDLNEMIAHESIGGLKEGNGGHQAAKDCQLQEDSGSSRTKRTREDAVFPGPCGIRCSGELPLRRESPKVWASREEVLESGRIREAMPPPTLQSPAVPPTVQTHRSQQQRSQSQSGQGGHEFLWWCPLPVFEAGALESSSGDRARGPPVQLLVSASSVPSPAAARLFLQRIQVPDPWAFRTYREPAVSEENPVTLVFLDAFQKVSNAVEKLLTCPPGFLSSLLDVVSESSSVPDAPDHAA</sequence>
<keyword evidence="2" id="KW-1185">Reference proteome</keyword>
<evidence type="ECO:0000313" key="2">
    <source>
        <dbReference type="Proteomes" id="UP001057279"/>
    </source>
</evidence>
<dbReference type="EMBL" id="CM043028">
    <property type="protein sequence ID" value="KAI4586038.1"/>
    <property type="molecule type" value="Genomic_DNA"/>
</dbReference>
<evidence type="ECO:0000313" key="1">
    <source>
        <dbReference type="EMBL" id="KAI4586038.1"/>
    </source>
</evidence>
<accession>A0ACB9V892</accession>